<feature type="region of interest" description="Disordered" evidence="1">
    <location>
        <begin position="100"/>
        <end position="168"/>
    </location>
</feature>
<dbReference type="InterPro" id="IPR035979">
    <property type="entry name" value="RBD_domain_sf"/>
</dbReference>
<gene>
    <name evidence="2" type="ORF">E2C01_010574</name>
</gene>
<accession>A0A5B7D8R3</accession>
<evidence type="ECO:0000313" key="3">
    <source>
        <dbReference type="Proteomes" id="UP000324222"/>
    </source>
</evidence>
<dbReference type="SUPFAM" id="SSF54928">
    <property type="entry name" value="RNA-binding domain, RBD"/>
    <property type="match status" value="1"/>
</dbReference>
<dbReference type="EMBL" id="VSRR010000615">
    <property type="protein sequence ID" value="MPC17710.1"/>
    <property type="molecule type" value="Genomic_DNA"/>
</dbReference>
<organism evidence="2 3">
    <name type="scientific">Portunus trituberculatus</name>
    <name type="common">Swimming crab</name>
    <name type="synonym">Neptunus trituberculatus</name>
    <dbReference type="NCBI Taxonomy" id="210409"/>
    <lineage>
        <taxon>Eukaryota</taxon>
        <taxon>Metazoa</taxon>
        <taxon>Ecdysozoa</taxon>
        <taxon>Arthropoda</taxon>
        <taxon>Crustacea</taxon>
        <taxon>Multicrustacea</taxon>
        <taxon>Malacostraca</taxon>
        <taxon>Eumalacostraca</taxon>
        <taxon>Eucarida</taxon>
        <taxon>Decapoda</taxon>
        <taxon>Pleocyemata</taxon>
        <taxon>Brachyura</taxon>
        <taxon>Eubrachyura</taxon>
        <taxon>Portunoidea</taxon>
        <taxon>Portunidae</taxon>
        <taxon>Portuninae</taxon>
        <taxon>Portunus</taxon>
    </lineage>
</organism>
<proteinExistence type="predicted"/>
<dbReference type="Proteomes" id="UP000324222">
    <property type="component" value="Unassembled WGS sequence"/>
</dbReference>
<keyword evidence="3" id="KW-1185">Reference proteome</keyword>
<evidence type="ECO:0000313" key="2">
    <source>
        <dbReference type="EMBL" id="MPC17710.1"/>
    </source>
</evidence>
<sequence>MSTNFGRPSSQYILATVQRCDRDKVQCLKRKSSDWSLEEGCPPAKKARLEFLRDEEPPHSCPGYRIGRQAGCSLKRQYPSDWKPEGALIPAAQTSIIQGSEARDKIDDAPTPAKRARIGHSPSRWFQDGKWPGVHSELANGTSNWSKTETSQDAAEHRKDSCDTLAQSENEIEEEEESLTVKVPSNNDIARLGQMARWMHLSVLVNNVKFSIPKSRVLQALRSMGPLRHEHMPRHLPHRHDSHRGFAVVTYRTAHDTDVALREGRALLEEAGCHGVLLRRLGNYPGYAKYCEGIDVAQVMKEQSIVEEAATERNLTTMTASPSRTRQHRVGEMHVARSVLRSTLCQARRVV</sequence>
<dbReference type="GO" id="GO:0003676">
    <property type="term" value="F:nucleic acid binding"/>
    <property type="evidence" value="ECO:0007669"/>
    <property type="project" value="InterPro"/>
</dbReference>
<evidence type="ECO:0000256" key="1">
    <source>
        <dbReference type="SAM" id="MobiDB-lite"/>
    </source>
</evidence>
<comment type="caution">
    <text evidence="2">The sequence shown here is derived from an EMBL/GenBank/DDBJ whole genome shotgun (WGS) entry which is preliminary data.</text>
</comment>
<name>A0A5B7D8R3_PORTR</name>
<dbReference type="AlphaFoldDB" id="A0A5B7D8R3"/>
<reference evidence="2 3" key="1">
    <citation type="submission" date="2019-05" db="EMBL/GenBank/DDBJ databases">
        <title>Another draft genome of Portunus trituberculatus and its Hox gene families provides insights of decapod evolution.</title>
        <authorList>
            <person name="Jeong J.-H."/>
            <person name="Song I."/>
            <person name="Kim S."/>
            <person name="Choi T."/>
            <person name="Kim D."/>
            <person name="Ryu S."/>
            <person name="Kim W."/>
        </authorList>
    </citation>
    <scope>NUCLEOTIDE SEQUENCE [LARGE SCALE GENOMIC DNA]</scope>
    <source>
        <tissue evidence="2">Muscle</tissue>
    </source>
</reference>
<evidence type="ECO:0008006" key="4">
    <source>
        <dbReference type="Google" id="ProtNLM"/>
    </source>
</evidence>
<protein>
    <recommendedName>
        <fullName evidence="4">RRM domain-containing protein</fullName>
    </recommendedName>
</protein>
<feature type="compositionally biased region" description="Polar residues" evidence="1">
    <location>
        <begin position="139"/>
        <end position="153"/>
    </location>
</feature>